<dbReference type="InterPro" id="IPR044791">
    <property type="entry name" value="Beta-glucanase/XTH"/>
</dbReference>
<evidence type="ECO:0000256" key="4">
    <source>
        <dbReference type="ARBA" id="ARBA00023295"/>
    </source>
</evidence>
<evidence type="ECO:0000256" key="3">
    <source>
        <dbReference type="ARBA" id="ARBA00022801"/>
    </source>
</evidence>
<accession>A0ABC8SIC2</accession>
<dbReference type="Proteomes" id="UP001642360">
    <property type="component" value="Unassembled WGS sequence"/>
</dbReference>
<evidence type="ECO:0000259" key="6">
    <source>
        <dbReference type="Pfam" id="PF00722"/>
    </source>
</evidence>
<dbReference type="InterPro" id="IPR010713">
    <property type="entry name" value="XET_C"/>
</dbReference>
<keyword evidence="9" id="KW-1185">Reference proteome</keyword>
<dbReference type="Gene3D" id="2.60.120.200">
    <property type="match status" value="1"/>
</dbReference>
<gene>
    <name evidence="8" type="ORF">ILEXP_LOCUS25214</name>
</gene>
<evidence type="ECO:0000259" key="7">
    <source>
        <dbReference type="Pfam" id="PF06955"/>
    </source>
</evidence>
<sequence>MRIYSSLWNADEWATQGGRVKTDWTLSPFTASYRNFSANACIWSSGASSCSSSSSSSTSGTRAWFRQGLDAKSRVKLRWVQKNYMIYNYCTDTMRFPEGIAPECGMN</sequence>
<evidence type="ECO:0000256" key="2">
    <source>
        <dbReference type="ARBA" id="ARBA00022679"/>
    </source>
</evidence>
<proteinExistence type="predicted"/>
<dbReference type="EMBL" id="CAUOFW020002892">
    <property type="protein sequence ID" value="CAK9156668.1"/>
    <property type="molecule type" value="Genomic_DNA"/>
</dbReference>
<organism evidence="8 9">
    <name type="scientific">Ilex paraguariensis</name>
    <name type="common">yerba mate</name>
    <dbReference type="NCBI Taxonomy" id="185542"/>
    <lineage>
        <taxon>Eukaryota</taxon>
        <taxon>Viridiplantae</taxon>
        <taxon>Streptophyta</taxon>
        <taxon>Embryophyta</taxon>
        <taxon>Tracheophyta</taxon>
        <taxon>Spermatophyta</taxon>
        <taxon>Magnoliopsida</taxon>
        <taxon>eudicotyledons</taxon>
        <taxon>Gunneridae</taxon>
        <taxon>Pentapetalae</taxon>
        <taxon>asterids</taxon>
        <taxon>campanulids</taxon>
        <taxon>Aquifoliales</taxon>
        <taxon>Aquifoliaceae</taxon>
        <taxon>Ilex</taxon>
    </lineage>
</organism>
<reference evidence="8 9" key="1">
    <citation type="submission" date="2024-02" db="EMBL/GenBank/DDBJ databases">
        <authorList>
            <person name="Vignale AGUSTIN F."/>
            <person name="Sosa J E."/>
            <person name="Modenutti C."/>
        </authorList>
    </citation>
    <scope>NUCLEOTIDE SEQUENCE [LARGE SCALE GENOMIC DNA]</scope>
</reference>
<evidence type="ECO:0000313" key="9">
    <source>
        <dbReference type="Proteomes" id="UP001642360"/>
    </source>
</evidence>
<comment type="caution">
    <text evidence="8">The sequence shown here is derived from an EMBL/GenBank/DDBJ whole genome shotgun (WGS) entry which is preliminary data.</text>
</comment>
<dbReference type="InterPro" id="IPR000757">
    <property type="entry name" value="Beta-glucanase-like"/>
</dbReference>
<feature type="domain" description="Xyloglucan endo-transglycosylase C-terminal" evidence="7">
    <location>
        <begin position="61"/>
        <end position="104"/>
    </location>
</feature>
<dbReference type="PANTHER" id="PTHR31062">
    <property type="entry name" value="XYLOGLUCAN ENDOTRANSGLUCOSYLASE/HYDROLASE PROTEIN 8-RELATED"/>
    <property type="match status" value="1"/>
</dbReference>
<keyword evidence="3" id="KW-0378">Hydrolase</keyword>
<evidence type="ECO:0000256" key="1">
    <source>
        <dbReference type="ARBA" id="ARBA00012152"/>
    </source>
</evidence>
<dbReference type="SUPFAM" id="SSF49899">
    <property type="entry name" value="Concanavalin A-like lectins/glucanases"/>
    <property type="match status" value="1"/>
</dbReference>
<name>A0ABC8SIC2_9AQUA</name>
<keyword evidence="4" id="KW-0326">Glycosidase</keyword>
<dbReference type="InterPro" id="IPR013320">
    <property type="entry name" value="ConA-like_dom_sf"/>
</dbReference>
<evidence type="ECO:0000256" key="5">
    <source>
        <dbReference type="ARBA" id="ARBA00034022"/>
    </source>
</evidence>
<dbReference type="Pfam" id="PF06955">
    <property type="entry name" value="XET_C"/>
    <property type="match status" value="1"/>
</dbReference>
<feature type="domain" description="GH16" evidence="6">
    <location>
        <begin position="1"/>
        <end position="25"/>
    </location>
</feature>
<dbReference type="Pfam" id="PF00722">
    <property type="entry name" value="Glyco_hydro_16"/>
    <property type="match status" value="1"/>
</dbReference>
<protein>
    <recommendedName>
        <fullName evidence="1">xyloglucan:xyloglucosyl transferase</fullName>
        <ecNumber evidence="1">2.4.1.207</ecNumber>
    </recommendedName>
</protein>
<evidence type="ECO:0000313" key="8">
    <source>
        <dbReference type="EMBL" id="CAK9156668.1"/>
    </source>
</evidence>
<keyword evidence="2" id="KW-0808">Transferase</keyword>
<dbReference type="GO" id="GO:0016762">
    <property type="term" value="F:xyloglucan:xyloglucosyl transferase activity"/>
    <property type="evidence" value="ECO:0007669"/>
    <property type="project" value="UniProtKB-EC"/>
</dbReference>
<dbReference type="AlphaFoldDB" id="A0ABC8SIC2"/>
<dbReference type="GO" id="GO:0016798">
    <property type="term" value="F:hydrolase activity, acting on glycosyl bonds"/>
    <property type="evidence" value="ECO:0007669"/>
    <property type="project" value="UniProtKB-KW"/>
</dbReference>
<comment type="catalytic activity">
    <reaction evidence="5">
        <text>breaks a beta-(1-&gt;4) bond in the backbone of a xyloglucan and transfers the xyloglucanyl segment on to O-4 of the non-reducing terminal glucose residue of an acceptor, which can be a xyloglucan or an oligosaccharide of xyloglucan.</text>
        <dbReference type="EC" id="2.4.1.207"/>
    </reaction>
</comment>
<dbReference type="EC" id="2.4.1.207" evidence="1"/>